<dbReference type="EMBL" id="GGEC01063786">
    <property type="protein sequence ID" value="MBX44270.1"/>
    <property type="molecule type" value="Transcribed_RNA"/>
</dbReference>
<protein>
    <submittedName>
        <fullName evidence="1">Uncharacterized protein</fullName>
    </submittedName>
</protein>
<name>A0A2P2NPE9_RHIMU</name>
<reference evidence="1" key="1">
    <citation type="submission" date="2018-02" db="EMBL/GenBank/DDBJ databases">
        <title>Rhizophora mucronata_Transcriptome.</title>
        <authorList>
            <person name="Meera S.P."/>
            <person name="Sreeshan A."/>
            <person name="Augustine A."/>
        </authorList>
    </citation>
    <scope>NUCLEOTIDE SEQUENCE</scope>
    <source>
        <tissue evidence="1">Leaf</tissue>
    </source>
</reference>
<evidence type="ECO:0000313" key="1">
    <source>
        <dbReference type="EMBL" id="MBX44270.1"/>
    </source>
</evidence>
<organism evidence="1">
    <name type="scientific">Rhizophora mucronata</name>
    <name type="common">Asiatic mangrove</name>
    <dbReference type="NCBI Taxonomy" id="61149"/>
    <lineage>
        <taxon>Eukaryota</taxon>
        <taxon>Viridiplantae</taxon>
        <taxon>Streptophyta</taxon>
        <taxon>Embryophyta</taxon>
        <taxon>Tracheophyta</taxon>
        <taxon>Spermatophyta</taxon>
        <taxon>Magnoliopsida</taxon>
        <taxon>eudicotyledons</taxon>
        <taxon>Gunneridae</taxon>
        <taxon>Pentapetalae</taxon>
        <taxon>rosids</taxon>
        <taxon>fabids</taxon>
        <taxon>Malpighiales</taxon>
        <taxon>Rhizophoraceae</taxon>
        <taxon>Rhizophora</taxon>
    </lineage>
</organism>
<sequence>MLLSQGASINYGATAFEVINRRRHQNWSGQSRLLDTVALHNQIKVVSSPVSRQLFTLRP</sequence>
<accession>A0A2P2NPE9</accession>
<dbReference type="AlphaFoldDB" id="A0A2P2NPE9"/>
<proteinExistence type="predicted"/>